<name>A0A0F9SZJ4_9ZZZZ</name>
<dbReference type="EMBL" id="LAZR01002090">
    <property type="protein sequence ID" value="KKN34688.1"/>
    <property type="molecule type" value="Genomic_DNA"/>
</dbReference>
<evidence type="ECO:0000313" key="1">
    <source>
        <dbReference type="EMBL" id="KKN34688.1"/>
    </source>
</evidence>
<protein>
    <submittedName>
        <fullName evidence="1">Uncharacterized protein</fullName>
    </submittedName>
</protein>
<proteinExistence type="predicted"/>
<gene>
    <name evidence="1" type="ORF">LCGC14_0791150</name>
</gene>
<comment type="caution">
    <text evidence="1">The sequence shown here is derived from an EMBL/GenBank/DDBJ whole genome shotgun (WGS) entry which is preliminary data.</text>
</comment>
<reference evidence="1" key="1">
    <citation type="journal article" date="2015" name="Nature">
        <title>Complex archaea that bridge the gap between prokaryotes and eukaryotes.</title>
        <authorList>
            <person name="Spang A."/>
            <person name="Saw J.H."/>
            <person name="Jorgensen S.L."/>
            <person name="Zaremba-Niedzwiedzka K."/>
            <person name="Martijn J."/>
            <person name="Lind A.E."/>
            <person name="van Eijk R."/>
            <person name="Schleper C."/>
            <person name="Guy L."/>
            <person name="Ettema T.J."/>
        </authorList>
    </citation>
    <scope>NUCLEOTIDE SEQUENCE</scope>
</reference>
<dbReference type="AlphaFoldDB" id="A0A0F9SZJ4"/>
<accession>A0A0F9SZJ4</accession>
<organism evidence="1">
    <name type="scientific">marine sediment metagenome</name>
    <dbReference type="NCBI Taxonomy" id="412755"/>
    <lineage>
        <taxon>unclassified sequences</taxon>
        <taxon>metagenomes</taxon>
        <taxon>ecological metagenomes</taxon>
    </lineage>
</organism>
<sequence length="58" mass="6557">MVEIVLFLVKIETWEGALRIRAFNEHDAEGLTRALFKVPTETKVTVAQGTKEVDVEVK</sequence>